<keyword evidence="2" id="KW-0808">Transferase</keyword>
<evidence type="ECO:0000256" key="1">
    <source>
        <dbReference type="ARBA" id="ARBA00005771"/>
    </source>
</evidence>
<dbReference type="InterPro" id="IPR036291">
    <property type="entry name" value="NAD(P)-bd_dom_sf"/>
</dbReference>
<dbReference type="PANTHER" id="PTHR11783">
    <property type="entry name" value="SULFOTRANSFERASE SULT"/>
    <property type="match status" value="1"/>
</dbReference>
<protein>
    <recommendedName>
        <fullName evidence="3">Sulfotransferase domain-containing protein</fullName>
    </recommendedName>
</protein>
<sequence length="898" mass="103461">MGLLTVTDTTLPKQEETVTESITEFERNQKRYQELIATFPHEKGWRPKNPLIKYGGHWLIKPRIEGCLYAQEFFQARPSDLLLCSYPKTGTTWLKALIFAISNRSRFNDSTNPLLKRNPHELVPYIEIEFAFFLHIDVINNKENTLFATHLPHGLLPESVSRSSCTMVYIWRDPKDTFVSMWIFYKKQKTQDGPLNSLEESFDMFCRGFMGYGFTAEEDKEGIVDKVVNLCSFDTLKNLESNQGEKNMEIRPSSFANSAFFRKGEIGDWQNYLIPEMAARIDGLMVEKLKGSGLLEWKGEVGDWQNYPTLEMAARIDGLVHYLSPMGLLTVTDTTLPNQEETVTESTEFERNQKRYQELIATFPHEKGWRPKNPLIQYGGHWLMQPRAEGCMYAQEFFQARPSDLLLCSYPKTGTTWLKALTFAIRNRSHFNDSTNPLLKRNPHELVPYIEIEFAFFPHIDVINNKENTLFATHLPHGLLPESVSRSSCKMVYIWRDPKDTFISMWIFYKKQKTQDGPLNSLEESFDMFCRGLSSNGPYLDHVLTYWKAYQENPDQIFFLKYEKMRADPLLYVKRLAEFMGYGFTAEEEKEGIVDKVVNLCSFDTLKNLEPNQGEKNMENRPSSFANSAFFRKGEIGDWQNYLTREMAARIDGLMSVLVDVESPFKPDVFKGKVALITGGGSRISFEISSQFGKHGATVAIMGRRKQVLDAAVSDFRSLGIQPIFTASQLEQIAEILVWLLLDRGLQGLSLLLQESLISVNESFKEEEWVSSCKNIANSLASRVPRDMNCLRIVESVAGVDARSKHLRRERREFDELALMSINLKEKSCNLFRKYMMLVLSENWLLSSKLVEEKPVLRDMWAVFLRNCFCQINSTDLRPFASKVRTKASYLLQGCRSD</sequence>
<comment type="caution">
    <text evidence="4">The sequence shown here is derived from an EMBL/GenBank/DDBJ whole genome shotgun (WGS) entry which is preliminary data.</text>
</comment>
<name>A0ABQ7LCH5_BRACM</name>
<dbReference type="EMBL" id="JADBGQ010000008">
    <property type="protein sequence ID" value="KAG5383143.1"/>
    <property type="molecule type" value="Genomic_DNA"/>
</dbReference>
<dbReference type="InterPro" id="IPR027417">
    <property type="entry name" value="P-loop_NTPase"/>
</dbReference>
<reference evidence="4 5" key="1">
    <citation type="submission" date="2021-03" db="EMBL/GenBank/DDBJ databases">
        <authorList>
            <person name="King G.J."/>
            <person name="Bancroft I."/>
            <person name="Baten A."/>
            <person name="Bloomfield J."/>
            <person name="Borpatragohain P."/>
            <person name="He Z."/>
            <person name="Irish N."/>
            <person name="Irwin J."/>
            <person name="Liu K."/>
            <person name="Mauleon R.P."/>
            <person name="Moore J."/>
            <person name="Morris R."/>
            <person name="Ostergaard L."/>
            <person name="Wang B."/>
            <person name="Wells R."/>
        </authorList>
    </citation>
    <scope>NUCLEOTIDE SEQUENCE [LARGE SCALE GENOMIC DNA]</scope>
    <source>
        <strain evidence="4">R-o-18</strain>
        <tissue evidence="4">Leaf</tissue>
    </source>
</reference>
<dbReference type="SUPFAM" id="SSF52540">
    <property type="entry name" value="P-loop containing nucleoside triphosphate hydrolases"/>
    <property type="match status" value="2"/>
</dbReference>
<dbReference type="Proteomes" id="UP000823674">
    <property type="component" value="Chromosome A09"/>
</dbReference>
<dbReference type="Gene3D" id="3.40.50.720">
    <property type="entry name" value="NAD(P)-binding Rossmann-like Domain"/>
    <property type="match status" value="1"/>
</dbReference>
<feature type="domain" description="Sulfotransferase" evidence="3">
    <location>
        <begin position="402"/>
        <end position="654"/>
    </location>
</feature>
<dbReference type="Pfam" id="PF00685">
    <property type="entry name" value="Sulfotransfer_1"/>
    <property type="match status" value="2"/>
</dbReference>
<keyword evidence="5" id="KW-1185">Reference proteome</keyword>
<evidence type="ECO:0000256" key="2">
    <source>
        <dbReference type="ARBA" id="ARBA00022679"/>
    </source>
</evidence>
<evidence type="ECO:0000259" key="3">
    <source>
        <dbReference type="Pfam" id="PF00685"/>
    </source>
</evidence>
<comment type="similarity">
    <text evidence="1">Belongs to the sulfotransferase 1 family.</text>
</comment>
<dbReference type="InterPro" id="IPR000863">
    <property type="entry name" value="Sulfotransferase_dom"/>
</dbReference>
<accession>A0ABQ7LCH5</accession>
<organism evidence="4 5">
    <name type="scientific">Brassica rapa subsp. trilocularis</name>
    <dbReference type="NCBI Taxonomy" id="1813537"/>
    <lineage>
        <taxon>Eukaryota</taxon>
        <taxon>Viridiplantae</taxon>
        <taxon>Streptophyta</taxon>
        <taxon>Embryophyta</taxon>
        <taxon>Tracheophyta</taxon>
        <taxon>Spermatophyta</taxon>
        <taxon>Magnoliopsida</taxon>
        <taxon>eudicotyledons</taxon>
        <taxon>Gunneridae</taxon>
        <taxon>Pentapetalae</taxon>
        <taxon>rosids</taxon>
        <taxon>malvids</taxon>
        <taxon>Brassicales</taxon>
        <taxon>Brassicaceae</taxon>
        <taxon>Brassiceae</taxon>
        <taxon>Brassica</taxon>
    </lineage>
</organism>
<evidence type="ECO:0000313" key="4">
    <source>
        <dbReference type="EMBL" id="KAG5383143.1"/>
    </source>
</evidence>
<evidence type="ECO:0000313" key="5">
    <source>
        <dbReference type="Proteomes" id="UP000823674"/>
    </source>
</evidence>
<gene>
    <name evidence="4" type="primary">A09p021440.1_BraROA</name>
    <name evidence="4" type="ORF">IGI04_034613</name>
</gene>
<dbReference type="Gene3D" id="3.40.50.300">
    <property type="entry name" value="P-loop containing nucleotide triphosphate hydrolases"/>
    <property type="match status" value="3"/>
</dbReference>
<dbReference type="SUPFAM" id="SSF51735">
    <property type="entry name" value="NAD(P)-binding Rossmann-fold domains"/>
    <property type="match status" value="1"/>
</dbReference>
<feature type="domain" description="Sulfotransferase" evidence="3">
    <location>
        <begin position="78"/>
        <end position="213"/>
    </location>
</feature>
<proteinExistence type="inferred from homology"/>